<dbReference type="KEGG" id="sata:C5746_04630"/>
<accession>A0A2Z5J7T4</accession>
<dbReference type="EMBL" id="CP027306">
    <property type="protein sequence ID" value="AXE76350.1"/>
    <property type="molecule type" value="Genomic_DNA"/>
</dbReference>
<dbReference type="GO" id="GO:0004519">
    <property type="term" value="F:endonuclease activity"/>
    <property type="evidence" value="ECO:0007669"/>
    <property type="project" value="UniProtKB-KW"/>
</dbReference>
<organism evidence="2 3">
    <name type="scientific">Streptomyces atratus</name>
    <dbReference type="NCBI Taxonomy" id="1893"/>
    <lineage>
        <taxon>Bacteria</taxon>
        <taxon>Bacillati</taxon>
        <taxon>Actinomycetota</taxon>
        <taxon>Actinomycetes</taxon>
        <taxon>Kitasatosporales</taxon>
        <taxon>Streptomycetaceae</taxon>
        <taxon>Streptomyces</taxon>
    </lineage>
</organism>
<name>A0A2Z5J7T4_STRAR</name>
<dbReference type="AlphaFoldDB" id="A0A2Z5J7T4"/>
<evidence type="ECO:0000313" key="2">
    <source>
        <dbReference type="EMBL" id="AXE76350.1"/>
    </source>
</evidence>
<protein>
    <submittedName>
        <fullName evidence="2">DDE endonuclease</fullName>
    </submittedName>
</protein>
<dbReference type="Proteomes" id="UP000252698">
    <property type="component" value="Chromosome"/>
</dbReference>
<dbReference type="Pfam" id="PF13358">
    <property type="entry name" value="DDE_3"/>
    <property type="match status" value="1"/>
</dbReference>
<dbReference type="InterPro" id="IPR036397">
    <property type="entry name" value="RNaseH_sf"/>
</dbReference>
<dbReference type="Gene3D" id="3.30.420.10">
    <property type="entry name" value="Ribonuclease H-like superfamily/Ribonuclease H"/>
    <property type="match status" value="1"/>
</dbReference>
<evidence type="ECO:0000313" key="3">
    <source>
        <dbReference type="Proteomes" id="UP000252698"/>
    </source>
</evidence>
<keyword evidence="2" id="KW-0255">Endonuclease</keyword>
<dbReference type="GO" id="GO:0003676">
    <property type="term" value="F:nucleic acid binding"/>
    <property type="evidence" value="ECO:0007669"/>
    <property type="project" value="InterPro"/>
</dbReference>
<evidence type="ECO:0000259" key="1">
    <source>
        <dbReference type="Pfam" id="PF13358"/>
    </source>
</evidence>
<gene>
    <name evidence="2" type="ORF">C5746_04630</name>
</gene>
<reference evidence="2 3" key="1">
    <citation type="journal article" date="2018" name="Front. Microbiol.">
        <title>Genome Sequencing of Streptomyces atratus SCSIOZH16 and Activation Production of Nocardamine via Metabolic Engineering.</title>
        <authorList>
            <person name="Li Y."/>
            <person name="Zhang C."/>
            <person name="Liu C."/>
            <person name="Ju J."/>
            <person name="Ma J."/>
        </authorList>
    </citation>
    <scope>NUCLEOTIDE SEQUENCE [LARGE SCALE GENOMIC DNA]</scope>
    <source>
        <strain evidence="2 3">SCSIO_ZH16</strain>
    </source>
</reference>
<feature type="domain" description="Tc1-like transposase DDE" evidence="1">
    <location>
        <begin position="21"/>
        <end position="172"/>
    </location>
</feature>
<proteinExistence type="predicted"/>
<keyword evidence="2" id="KW-0378">Hydrolase</keyword>
<keyword evidence="2" id="KW-0540">Nuclease</keyword>
<sequence>MAGGDLAGGKTLRAATGAFICFEDEAGVTGRPPKGRTWGRRGITPRVKVSGRSRGRLSVAGLLCFRPGLPARLCYRLRRHTGREGERRSLGEADYIRLLDGAHQLLKAPLIVVWDRLNTHISKTMKALVTERDWLTVVLLPGYAPDLNPVEGLWAHIKRSLANLAARTLNELETLLRRRLKALQYRHGILGGFLAGTGLALDRPDRP</sequence>
<dbReference type="InterPro" id="IPR038717">
    <property type="entry name" value="Tc1-like_DDE_dom"/>
</dbReference>